<evidence type="ECO:0000256" key="1">
    <source>
        <dbReference type="SAM" id="SignalP"/>
    </source>
</evidence>
<proteinExistence type="predicted"/>
<accession>A0A7X0PK42</accession>
<dbReference type="EMBL" id="JACHLK010000019">
    <property type="protein sequence ID" value="MBB6563442.1"/>
    <property type="molecule type" value="Genomic_DNA"/>
</dbReference>
<dbReference type="AlphaFoldDB" id="A0A7X0PK42"/>
<reference evidence="2 3" key="1">
    <citation type="submission" date="2020-08" db="EMBL/GenBank/DDBJ databases">
        <title>Functional genomics of gut bacteria from endangered species of beetles.</title>
        <authorList>
            <person name="Carlos-Shanley C."/>
        </authorList>
    </citation>
    <scope>NUCLEOTIDE SEQUENCE [LARGE SCALE GENOMIC DNA]</scope>
    <source>
        <strain evidence="2 3">S00198</strain>
    </source>
</reference>
<organism evidence="2 3">
    <name type="scientific">Acidovorax soli</name>
    <dbReference type="NCBI Taxonomy" id="592050"/>
    <lineage>
        <taxon>Bacteria</taxon>
        <taxon>Pseudomonadati</taxon>
        <taxon>Pseudomonadota</taxon>
        <taxon>Betaproteobacteria</taxon>
        <taxon>Burkholderiales</taxon>
        <taxon>Comamonadaceae</taxon>
        <taxon>Acidovorax</taxon>
    </lineage>
</organism>
<comment type="caution">
    <text evidence="2">The sequence shown here is derived from an EMBL/GenBank/DDBJ whole genome shotgun (WGS) entry which is preliminary data.</text>
</comment>
<sequence length="151" mass="16151">MPLPWSTTIATLGLAAALAACSPAAPTEWRGIPVVKDKLVKVETTTNDHGLYVEYSGVSRAEMLQRVATSMASAGYAKVGEAFEGNVHGYVKGAERLAVKVDQFGDQVFLAVFDAQGKEPLVHGVVFGQYQLGEKKTGQEAKDQLLKDLAK</sequence>
<protein>
    <recommendedName>
        <fullName evidence="4">Lipoprotein</fullName>
    </recommendedName>
</protein>
<feature type="chain" id="PRO_5031144680" description="Lipoprotein" evidence="1">
    <location>
        <begin position="25"/>
        <end position="151"/>
    </location>
</feature>
<keyword evidence="1" id="KW-0732">Signal</keyword>
<evidence type="ECO:0008006" key="4">
    <source>
        <dbReference type="Google" id="ProtNLM"/>
    </source>
</evidence>
<dbReference type="Proteomes" id="UP000575083">
    <property type="component" value="Unassembled WGS sequence"/>
</dbReference>
<keyword evidence="3" id="KW-1185">Reference proteome</keyword>
<feature type="signal peptide" evidence="1">
    <location>
        <begin position="1"/>
        <end position="24"/>
    </location>
</feature>
<gene>
    <name evidence="2" type="ORF">HNP48_006162</name>
</gene>
<dbReference type="RefSeq" id="WP_184864490.1">
    <property type="nucleotide sequence ID" value="NZ_JACHLK010000019.1"/>
</dbReference>
<evidence type="ECO:0000313" key="2">
    <source>
        <dbReference type="EMBL" id="MBB6563442.1"/>
    </source>
</evidence>
<name>A0A7X0PK42_9BURK</name>
<evidence type="ECO:0000313" key="3">
    <source>
        <dbReference type="Proteomes" id="UP000575083"/>
    </source>
</evidence>